<organism evidence="10 11">
    <name type="scientific">Pelobates cultripes</name>
    <name type="common">Western spadefoot toad</name>
    <dbReference type="NCBI Taxonomy" id="61616"/>
    <lineage>
        <taxon>Eukaryota</taxon>
        <taxon>Metazoa</taxon>
        <taxon>Chordata</taxon>
        <taxon>Craniata</taxon>
        <taxon>Vertebrata</taxon>
        <taxon>Euteleostomi</taxon>
        <taxon>Amphibia</taxon>
        <taxon>Batrachia</taxon>
        <taxon>Anura</taxon>
        <taxon>Pelobatoidea</taxon>
        <taxon>Pelobatidae</taxon>
        <taxon>Pelobates</taxon>
    </lineage>
</organism>
<evidence type="ECO:0000256" key="9">
    <source>
        <dbReference type="SAM" id="SignalP"/>
    </source>
</evidence>
<evidence type="ECO:0000256" key="3">
    <source>
        <dbReference type="ARBA" id="ARBA00022692"/>
    </source>
</evidence>
<feature type="chain" id="PRO_5041919286" description="CD99 antigen" evidence="9">
    <location>
        <begin position="20"/>
        <end position="201"/>
    </location>
</feature>
<protein>
    <recommendedName>
        <fullName evidence="12">CD99 antigen</fullName>
    </recommendedName>
</protein>
<evidence type="ECO:0000256" key="2">
    <source>
        <dbReference type="ARBA" id="ARBA00008763"/>
    </source>
</evidence>
<evidence type="ECO:0000256" key="8">
    <source>
        <dbReference type="SAM" id="Phobius"/>
    </source>
</evidence>
<evidence type="ECO:0008006" key="12">
    <source>
        <dbReference type="Google" id="ProtNLM"/>
    </source>
</evidence>
<evidence type="ECO:0000313" key="10">
    <source>
        <dbReference type="EMBL" id="CAH2220502.1"/>
    </source>
</evidence>
<dbReference type="AlphaFoldDB" id="A0AAD1R194"/>
<evidence type="ECO:0000256" key="5">
    <source>
        <dbReference type="ARBA" id="ARBA00022989"/>
    </source>
</evidence>
<dbReference type="InterPro" id="IPR022078">
    <property type="entry name" value="CD99L2"/>
</dbReference>
<dbReference type="Pfam" id="PF12301">
    <property type="entry name" value="CD99L2"/>
    <property type="match status" value="1"/>
</dbReference>
<feature type="signal peptide" evidence="9">
    <location>
        <begin position="1"/>
        <end position="19"/>
    </location>
</feature>
<dbReference type="GO" id="GO:0034109">
    <property type="term" value="P:homotypic cell-cell adhesion"/>
    <property type="evidence" value="ECO:0007669"/>
    <property type="project" value="TreeGrafter"/>
</dbReference>
<keyword evidence="4 9" id="KW-0732">Signal</keyword>
<sequence>MFRRLAILCLLLVAVEIRGQEFDLSEALDKPVETTPNKPASPTDGNPKPTKQSDPKPQPENPGFHLEDAFDLGPEPTKKPAPKPKPENPGTGGGSFSDADLLGDNELPNDPQPGEDGNPSGRASQASAGGEQQNDGGAKPNVIAGILSAVGVAAFGAVSSFIAYQKKKLCFKGASEDLENVNMDNKGDQVDPQAQNTLLPK</sequence>
<dbReference type="EMBL" id="OW240912">
    <property type="protein sequence ID" value="CAH2220502.1"/>
    <property type="molecule type" value="Genomic_DNA"/>
</dbReference>
<dbReference type="PANTHER" id="PTHR15076:SF15">
    <property type="entry name" value="CD99 ANTIGEN"/>
    <property type="match status" value="1"/>
</dbReference>
<dbReference type="PANTHER" id="PTHR15076">
    <property type="entry name" value="CD99/MIC2 PROTEIN RELATED"/>
    <property type="match status" value="1"/>
</dbReference>
<keyword evidence="5 8" id="KW-1133">Transmembrane helix</keyword>
<feature type="region of interest" description="Disordered" evidence="7">
    <location>
        <begin position="26"/>
        <end position="140"/>
    </location>
</feature>
<feature type="compositionally biased region" description="Polar residues" evidence="7">
    <location>
        <begin position="192"/>
        <end position="201"/>
    </location>
</feature>
<feature type="compositionally biased region" description="Polar residues" evidence="7">
    <location>
        <begin position="121"/>
        <end position="135"/>
    </location>
</feature>
<gene>
    <name evidence="10" type="ORF">PECUL_23A007963</name>
</gene>
<dbReference type="Proteomes" id="UP001295444">
    <property type="component" value="Chromosome 01"/>
</dbReference>
<evidence type="ECO:0000256" key="1">
    <source>
        <dbReference type="ARBA" id="ARBA00004479"/>
    </source>
</evidence>
<proteinExistence type="inferred from homology"/>
<comment type="subcellular location">
    <subcellularLocation>
        <location evidence="1">Membrane</location>
        <topology evidence="1">Single-pass type I membrane protein</topology>
    </subcellularLocation>
</comment>
<comment type="similarity">
    <text evidence="2">Belongs to the CD99 family.</text>
</comment>
<feature type="transmembrane region" description="Helical" evidence="8">
    <location>
        <begin position="142"/>
        <end position="164"/>
    </location>
</feature>
<keyword evidence="6 8" id="KW-0472">Membrane</keyword>
<accession>A0AAD1R194</accession>
<evidence type="ECO:0000313" key="11">
    <source>
        <dbReference type="Proteomes" id="UP001295444"/>
    </source>
</evidence>
<dbReference type="GO" id="GO:2000391">
    <property type="term" value="P:positive regulation of neutrophil extravasation"/>
    <property type="evidence" value="ECO:0007669"/>
    <property type="project" value="TreeGrafter"/>
</dbReference>
<reference evidence="10" key="1">
    <citation type="submission" date="2022-03" db="EMBL/GenBank/DDBJ databases">
        <authorList>
            <person name="Alioto T."/>
            <person name="Alioto T."/>
            <person name="Gomez Garrido J."/>
        </authorList>
    </citation>
    <scope>NUCLEOTIDE SEQUENCE</scope>
</reference>
<keyword evidence="11" id="KW-1185">Reference proteome</keyword>
<evidence type="ECO:0000256" key="6">
    <source>
        <dbReference type="ARBA" id="ARBA00023136"/>
    </source>
</evidence>
<evidence type="ECO:0000256" key="4">
    <source>
        <dbReference type="ARBA" id="ARBA00022729"/>
    </source>
</evidence>
<dbReference type="GO" id="GO:0072683">
    <property type="term" value="P:T cell extravasation"/>
    <property type="evidence" value="ECO:0007669"/>
    <property type="project" value="TreeGrafter"/>
</dbReference>
<feature type="compositionally biased region" description="Polar residues" evidence="7">
    <location>
        <begin position="34"/>
        <end position="52"/>
    </location>
</feature>
<dbReference type="GO" id="GO:0005886">
    <property type="term" value="C:plasma membrane"/>
    <property type="evidence" value="ECO:0007669"/>
    <property type="project" value="TreeGrafter"/>
</dbReference>
<evidence type="ECO:0000256" key="7">
    <source>
        <dbReference type="SAM" id="MobiDB-lite"/>
    </source>
</evidence>
<name>A0AAD1R194_PELCU</name>
<feature type="region of interest" description="Disordered" evidence="7">
    <location>
        <begin position="180"/>
        <end position="201"/>
    </location>
</feature>
<keyword evidence="3 8" id="KW-0812">Transmembrane</keyword>